<dbReference type="eggNOG" id="KOG4144">
    <property type="taxonomic scope" value="Eukaryota"/>
</dbReference>
<dbReference type="SUPFAM" id="SSF55729">
    <property type="entry name" value="Acyl-CoA N-acyltransferases (Nat)"/>
    <property type="match status" value="1"/>
</dbReference>
<dbReference type="STRING" id="41875.K8EPH5"/>
<dbReference type="Proteomes" id="UP000198341">
    <property type="component" value="Chromosome 15"/>
</dbReference>
<sequence>MDNNTLLSQTTSSESMMPYSRVPAGFVSYRPVLVEDIDIISEIESNSYPEDEKASLETLRYRCINAGEMFLVATEHGGSENEIIGYICGTCVNENETLTAETMGSKHEPDGAILCVHSVCVKSNKRRRGVGGKLLETYLMYLKARNNDRKRDNQSELKSVRLLCKKHMIPFYQNGGFTLLGESEVTHGKDAWFDCEFTLLD</sequence>
<dbReference type="CDD" id="cd04301">
    <property type="entry name" value="NAT_SF"/>
    <property type="match status" value="1"/>
</dbReference>
<dbReference type="PANTHER" id="PTHR10908">
    <property type="entry name" value="SEROTONIN N-ACETYLTRANSFERASE"/>
    <property type="match status" value="1"/>
</dbReference>
<dbReference type="Gene3D" id="3.40.630.30">
    <property type="match status" value="1"/>
</dbReference>
<organism evidence="4 5">
    <name type="scientific">Bathycoccus prasinos</name>
    <dbReference type="NCBI Taxonomy" id="41875"/>
    <lineage>
        <taxon>Eukaryota</taxon>
        <taxon>Viridiplantae</taxon>
        <taxon>Chlorophyta</taxon>
        <taxon>Mamiellophyceae</taxon>
        <taxon>Mamiellales</taxon>
        <taxon>Bathycoccaceae</taxon>
        <taxon>Bathycoccus</taxon>
    </lineage>
</organism>
<dbReference type="AlphaFoldDB" id="K8EPH5"/>
<dbReference type="EMBL" id="FO082264">
    <property type="protein sequence ID" value="CCO19951.1"/>
    <property type="molecule type" value="Genomic_DNA"/>
</dbReference>
<dbReference type="PROSITE" id="PS51186">
    <property type="entry name" value="GNAT"/>
    <property type="match status" value="1"/>
</dbReference>
<name>K8EPH5_9CHLO</name>
<dbReference type="Pfam" id="PF13508">
    <property type="entry name" value="Acetyltransf_7"/>
    <property type="match status" value="1"/>
</dbReference>
<reference evidence="4 5" key="1">
    <citation type="submission" date="2011-10" db="EMBL/GenBank/DDBJ databases">
        <authorList>
            <person name="Genoscope - CEA"/>
        </authorList>
    </citation>
    <scope>NUCLEOTIDE SEQUENCE [LARGE SCALE GENOMIC DNA]</scope>
    <source>
        <strain evidence="4 5">RCC 1105</strain>
    </source>
</reference>
<evidence type="ECO:0000256" key="1">
    <source>
        <dbReference type="ARBA" id="ARBA00022679"/>
    </source>
</evidence>
<evidence type="ECO:0000313" key="4">
    <source>
        <dbReference type="EMBL" id="CCO19951.1"/>
    </source>
</evidence>
<evidence type="ECO:0000259" key="3">
    <source>
        <dbReference type="PROSITE" id="PS51186"/>
    </source>
</evidence>
<protein>
    <recommendedName>
        <fullName evidence="3">N-acetyltransferase domain-containing protein</fullName>
    </recommendedName>
</protein>
<evidence type="ECO:0000313" key="5">
    <source>
        <dbReference type="Proteomes" id="UP000198341"/>
    </source>
</evidence>
<dbReference type="PANTHER" id="PTHR10908:SF0">
    <property type="entry name" value="SEROTONIN N-ACETYLTRANSFERASE"/>
    <property type="match status" value="1"/>
</dbReference>
<proteinExistence type="predicted"/>
<keyword evidence="1" id="KW-0808">Transferase</keyword>
<dbReference type="GeneID" id="19011449"/>
<dbReference type="InterPro" id="IPR051635">
    <property type="entry name" value="SNAT-like"/>
</dbReference>
<keyword evidence="2" id="KW-0012">Acyltransferase</keyword>
<gene>
    <name evidence="4" type="ordered locus">Bathy15g00440</name>
</gene>
<dbReference type="InterPro" id="IPR000182">
    <property type="entry name" value="GNAT_dom"/>
</dbReference>
<dbReference type="GO" id="GO:0008080">
    <property type="term" value="F:N-acetyltransferase activity"/>
    <property type="evidence" value="ECO:0007669"/>
    <property type="project" value="UniProtKB-ARBA"/>
</dbReference>
<evidence type="ECO:0000256" key="2">
    <source>
        <dbReference type="ARBA" id="ARBA00023315"/>
    </source>
</evidence>
<feature type="domain" description="N-acetyltransferase" evidence="3">
    <location>
        <begin position="27"/>
        <end position="198"/>
    </location>
</feature>
<dbReference type="InterPro" id="IPR016181">
    <property type="entry name" value="Acyl_CoA_acyltransferase"/>
</dbReference>
<keyword evidence="5" id="KW-1185">Reference proteome</keyword>
<accession>K8EPH5</accession>
<dbReference type="KEGG" id="bpg:Bathy15g00440"/>
<dbReference type="RefSeq" id="XP_007508865.1">
    <property type="nucleotide sequence ID" value="XM_007508803.1"/>
</dbReference>
<dbReference type="OrthoDB" id="30840at2759"/>